<reference evidence="3 4" key="1">
    <citation type="submission" date="2014-06" db="EMBL/GenBank/DDBJ databases">
        <authorList>
            <person name="Swart Estienne"/>
        </authorList>
    </citation>
    <scope>NUCLEOTIDE SEQUENCE [LARGE SCALE GENOMIC DNA]</scope>
    <source>
        <strain evidence="3 4">130c</strain>
    </source>
</reference>
<name>A0A078BBZ2_STYLE</name>
<gene>
    <name evidence="3" type="primary">Contig15730.g16762</name>
    <name evidence="3" type="ORF">STYLEM_20268</name>
</gene>
<accession>A0A078BBZ2</accession>
<dbReference type="InParanoid" id="A0A078BBZ2"/>
<keyword evidence="3" id="KW-0406">Ion transport</keyword>
<keyword evidence="4" id="KW-1185">Reference proteome</keyword>
<dbReference type="GO" id="GO:0016286">
    <property type="term" value="F:small conductance calcium-activated potassium channel activity"/>
    <property type="evidence" value="ECO:0007669"/>
    <property type="project" value="InterPro"/>
</dbReference>
<feature type="transmembrane region" description="Helical" evidence="1">
    <location>
        <begin position="204"/>
        <end position="223"/>
    </location>
</feature>
<dbReference type="OMA" id="CYVEIAY"/>
<keyword evidence="3" id="KW-0407">Ion channel</keyword>
<keyword evidence="3" id="KW-0813">Transport</keyword>
<dbReference type="GO" id="GO:0016020">
    <property type="term" value="C:membrane"/>
    <property type="evidence" value="ECO:0007669"/>
    <property type="project" value="InterPro"/>
</dbReference>
<dbReference type="PRINTS" id="PR00169">
    <property type="entry name" value="KCHANNEL"/>
</dbReference>
<dbReference type="Pfam" id="PF07885">
    <property type="entry name" value="Ion_trans_2"/>
    <property type="match status" value="1"/>
</dbReference>
<feature type="transmembrane region" description="Helical" evidence="1">
    <location>
        <begin position="235"/>
        <end position="253"/>
    </location>
</feature>
<feature type="transmembrane region" description="Helical" evidence="1">
    <location>
        <begin position="171"/>
        <end position="192"/>
    </location>
</feature>
<dbReference type="OrthoDB" id="73653at2759"/>
<keyword evidence="1" id="KW-1133">Transmembrane helix</keyword>
<feature type="transmembrane region" description="Helical" evidence="1">
    <location>
        <begin position="33"/>
        <end position="52"/>
    </location>
</feature>
<keyword evidence="1" id="KW-0472">Membrane</keyword>
<protein>
    <submittedName>
        <fullName evidence="3">Small-conductance calcium-activated potassium channel protein</fullName>
    </submittedName>
</protein>
<evidence type="ECO:0000313" key="4">
    <source>
        <dbReference type="Proteomes" id="UP000039865"/>
    </source>
</evidence>
<dbReference type="SUPFAM" id="SSF81324">
    <property type="entry name" value="Voltage-gated potassium channels"/>
    <property type="match status" value="1"/>
</dbReference>
<dbReference type="EMBL" id="CCKQ01019108">
    <property type="protein sequence ID" value="CDW91118.1"/>
    <property type="molecule type" value="Genomic_DNA"/>
</dbReference>
<keyword evidence="1" id="KW-0812">Transmembrane</keyword>
<dbReference type="Gene3D" id="1.10.287.70">
    <property type="match status" value="1"/>
</dbReference>
<organism evidence="3 4">
    <name type="scientific">Stylonychia lemnae</name>
    <name type="common">Ciliate</name>
    <dbReference type="NCBI Taxonomy" id="5949"/>
    <lineage>
        <taxon>Eukaryota</taxon>
        <taxon>Sar</taxon>
        <taxon>Alveolata</taxon>
        <taxon>Ciliophora</taxon>
        <taxon>Intramacronucleata</taxon>
        <taxon>Spirotrichea</taxon>
        <taxon>Stichotrichia</taxon>
        <taxon>Sporadotrichida</taxon>
        <taxon>Oxytrichidae</taxon>
        <taxon>Stylonychinae</taxon>
        <taxon>Stylonychia</taxon>
    </lineage>
</organism>
<proteinExistence type="predicted"/>
<dbReference type="Proteomes" id="UP000039865">
    <property type="component" value="Unassembled WGS sequence"/>
</dbReference>
<evidence type="ECO:0000313" key="3">
    <source>
        <dbReference type="EMBL" id="CDW91118.1"/>
    </source>
</evidence>
<feature type="transmembrane region" description="Helical" evidence="1">
    <location>
        <begin position="118"/>
        <end position="141"/>
    </location>
</feature>
<dbReference type="InterPro" id="IPR015449">
    <property type="entry name" value="K_chnl_Ca-activ_SK"/>
</dbReference>
<sequence length="395" mass="46228">MLTLFTYLSSCQMNLSPRFSLNRSDVADLRDVVLGYNCICTIGLVLTIYIRYDLNIQIDQVQELLSEHDNLYNTGQWKSLIQEILIVIISPYPGLYDVQYIEYNEQFNAHMTYDANDLLLWCCFSRLYLVIRYSLLLTYFMGPRSQRICRMNGCDASLMFAVRSVMKKRPYTVIFVTLIITTGIFAFQLNMFEAQISDESGQNFNSFFNCIWVVIITLTTTGYGDIYPKTYMGRVTCIVICFWGMFIVSYFVVTLTNQLNFTDQEQKSYILLERLHHKEQLKLRASNVLKSSYRNKMVKANNPENKAKRLQAMRIFRMHSIQFQHEARKVRSYQESITDIDTLQKYIENVQEQVIDLSSTFGETQEHLNYILDQIKVLKSQKQTIIPEESSQCSD</sequence>
<dbReference type="InterPro" id="IPR013099">
    <property type="entry name" value="K_chnl_dom"/>
</dbReference>
<feature type="domain" description="Potassium channel" evidence="2">
    <location>
        <begin position="177"/>
        <end position="258"/>
    </location>
</feature>
<evidence type="ECO:0000259" key="2">
    <source>
        <dbReference type="Pfam" id="PF07885"/>
    </source>
</evidence>
<dbReference type="PANTHER" id="PTHR10153">
    <property type="entry name" value="SMALL CONDUCTANCE CALCIUM-ACTIVATED POTASSIUM CHANNEL"/>
    <property type="match status" value="1"/>
</dbReference>
<dbReference type="AlphaFoldDB" id="A0A078BBZ2"/>
<evidence type="ECO:0000256" key="1">
    <source>
        <dbReference type="SAM" id="Phobius"/>
    </source>
</evidence>